<evidence type="ECO:0008006" key="4">
    <source>
        <dbReference type="Google" id="ProtNLM"/>
    </source>
</evidence>
<reference evidence="3" key="1">
    <citation type="journal article" date="2019" name="Int. J. Syst. Evol. Microbiol.">
        <title>The Global Catalogue of Microorganisms (GCM) 10K type strain sequencing project: providing services to taxonomists for standard genome sequencing and annotation.</title>
        <authorList>
            <consortium name="The Broad Institute Genomics Platform"/>
            <consortium name="The Broad Institute Genome Sequencing Center for Infectious Disease"/>
            <person name="Wu L."/>
            <person name="Ma J."/>
        </authorList>
    </citation>
    <scope>NUCLEOTIDE SEQUENCE [LARGE SCALE GENOMIC DNA]</scope>
    <source>
        <strain evidence="3">JCM 18514</strain>
    </source>
</reference>
<evidence type="ECO:0000256" key="1">
    <source>
        <dbReference type="SAM" id="Phobius"/>
    </source>
</evidence>
<gene>
    <name evidence="2" type="ORF">GCM10023346_16940</name>
</gene>
<keyword evidence="1" id="KW-0472">Membrane</keyword>
<sequence>MQTPHVFAQVRNRLLIIGVIVCAGGVIFETLATNLLSLLFSLQGGAGGRVGLWLTGFIGSVVRFGLAPLGASLVALGIAAHILRNQIPDLLYNHAKDQ</sequence>
<organism evidence="2 3">
    <name type="scientific">Arthrobacter gyeryongensis</name>
    <dbReference type="NCBI Taxonomy" id="1650592"/>
    <lineage>
        <taxon>Bacteria</taxon>
        <taxon>Bacillati</taxon>
        <taxon>Actinomycetota</taxon>
        <taxon>Actinomycetes</taxon>
        <taxon>Micrococcales</taxon>
        <taxon>Micrococcaceae</taxon>
        <taxon>Arthrobacter</taxon>
    </lineage>
</organism>
<feature type="transmembrane region" description="Helical" evidence="1">
    <location>
        <begin position="12"/>
        <end position="32"/>
    </location>
</feature>
<dbReference type="EMBL" id="BAABKK010000010">
    <property type="protein sequence ID" value="GAA5193116.1"/>
    <property type="molecule type" value="Genomic_DNA"/>
</dbReference>
<dbReference type="Proteomes" id="UP001500200">
    <property type="component" value="Unassembled WGS sequence"/>
</dbReference>
<protein>
    <recommendedName>
        <fullName evidence="4">AI-2E family transporter</fullName>
    </recommendedName>
</protein>
<keyword evidence="3" id="KW-1185">Reference proteome</keyword>
<accession>A0ABP9SB78</accession>
<evidence type="ECO:0000313" key="2">
    <source>
        <dbReference type="EMBL" id="GAA5193116.1"/>
    </source>
</evidence>
<keyword evidence="1" id="KW-1133">Transmembrane helix</keyword>
<comment type="caution">
    <text evidence="2">The sequence shown here is derived from an EMBL/GenBank/DDBJ whole genome shotgun (WGS) entry which is preliminary data.</text>
</comment>
<proteinExistence type="predicted"/>
<evidence type="ECO:0000313" key="3">
    <source>
        <dbReference type="Proteomes" id="UP001500200"/>
    </source>
</evidence>
<dbReference type="RefSeq" id="WP_345448795.1">
    <property type="nucleotide sequence ID" value="NZ_BAABKK010000010.1"/>
</dbReference>
<name>A0ABP9SB78_9MICC</name>
<keyword evidence="1" id="KW-0812">Transmembrane</keyword>
<feature type="transmembrane region" description="Helical" evidence="1">
    <location>
        <begin position="52"/>
        <end position="83"/>
    </location>
</feature>